<keyword evidence="7" id="KW-1185">Reference proteome</keyword>
<evidence type="ECO:0000256" key="1">
    <source>
        <dbReference type="ARBA" id="ARBA00022690"/>
    </source>
</evidence>
<evidence type="ECO:0000259" key="5">
    <source>
        <dbReference type="PROSITE" id="PS50279"/>
    </source>
</evidence>
<accession>A0ABD2JJ24</accession>
<feature type="chain" id="PRO_5044833658" description="BPTI/Kunitz inhibitor domain-containing protein" evidence="4">
    <location>
        <begin position="35"/>
        <end position="156"/>
    </location>
</feature>
<name>A0ABD2JJ24_HETSC</name>
<dbReference type="InterPro" id="IPR036880">
    <property type="entry name" value="Kunitz_BPTI_sf"/>
</dbReference>
<keyword evidence="1" id="KW-0646">Protease inhibitor</keyword>
<dbReference type="AlphaFoldDB" id="A0ABD2JJ24"/>
<reference evidence="6 7" key="1">
    <citation type="submission" date="2024-10" db="EMBL/GenBank/DDBJ databases">
        <authorList>
            <person name="Kim D."/>
        </authorList>
    </citation>
    <scope>NUCLEOTIDE SEQUENCE [LARGE SCALE GENOMIC DNA]</scope>
    <source>
        <strain evidence="6">Taebaek</strain>
    </source>
</reference>
<feature type="signal peptide" evidence="4">
    <location>
        <begin position="1"/>
        <end position="34"/>
    </location>
</feature>
<evidence type="ECO:0000313" key="7">
    <source>
        <dbReference type="Proteomes" id="UP001620645"/>
    </source>
</evidence>
<dbReference type="CDD" id="cd22593">
    <property type="entry name" value="Kunitz_conkunitzin"/>
    <property type="match status" value="1"/>
</dbReference>
<dbReference type="InterPro" id="IPR002223">
    <property type="entry name" value="Kunitz_BPTI"/>
</dbReference>
<protein>
    <recommendedName>
        <fullName evidence="5">BPTI/Kunitz inhibitor domain-containing protein</fullName>
    </recommendedName>
</protein>
<keyword evidence="4" id="KW-0732">Signal</keyword>
<dbReference type="PROSITE" id="PS50279">
    <property type="entry name" value="BPTI_KUNITZ_2"/>
    <property type="match status" value="1"/>
</dbReference>
<dbReference type="Pfam" id="PF00014">
    <property type="entry name" value="Kunitz_BPTI"/>
    <property type="match status" value="1"/>
</dbReference>
<evidence type="ECO:0000256" key="2">
    <source>
        <dbReference type="ARBA" id="ARBA00022900"/>
    </source>
</evidence>
<dbReference type="Proteomes" id="UP001620645">
    <property type="component" value="Unassembled WGS sequence"/>
</dbReference>
<sequence>MITHRQFGHSSSAASFLLRRIAVLVLLLLPHNDGSPRLPGPPIFEAISHYPSICYLPPESGMCPAATNRTTDTDHIKAAAAAATVDDSRATVDDGVADGDDDASQLRHAATPLLTRYYFDAVTAQCYPFGAQTCGGNENRFETKEKCLAKCRIGTD</sequence>
<evidence type="ECO:0000313" key="6">
    <source>
        <dbReference type="EMBL" id="KAL3090565.1"/>
    </source>
</evidence>
<keyword evidence="3" id="KW-1015">Disulfide bond</keyword>
<dbReference type="PRINTS" id="PR00759">
    <property type="entry name" value="BASICPTASE"/>
</dbReference>
<dbReference type="SUPFAM" id="SSF57362">
    <property type="entry name" value="BPTI-like"/>
    <property type="match status" value="1"/>
</dbReference>
<evidence type="ECO:0000256" key="4">
    <source>
        <dbReference type="SAM" id="SignalP"/>
    </source>
</evidence>
<evidence type="ECO:0000256" key="3">
    <source>
        <dbReference type="ARBA" id="ARBA00023157"/>
    </source>
</evidence>
<dbReference type="GO" id="GO:0004867">
    <property type="term" value="F:serine-type endopeptidase inhibitor activity"/>
    <property type="evidence" value="ECO:0007669"/>
    <property type="project" value="UniProtKB-KW"/>
</dbReference>
<dbReference type="InterPro" id="IPR050098">
    <property type="entry name" value="TFPI/VKTCI-like"/>
</dbReference>
<organism evidence="6 7">
    <name type="scientific">Heterodera schachtii</name>
    <name type="common">Sugarbeet cyst nematode worm</name>
    <name type="synonym">Tylenchus schachtii</name>
    <dbReference type="NCBI Taxonomy" id="97005"/>
    <lineage>
        <taxon>Eukaryota</taxon>
        <taxon>Metazoa</taxon>
        <taxon>Ecdysozoa</taxon>
        <taxon>Nematoda</taxon>
        <taxon>Chromadorea</taxon>
        <taxon>Rhabditida</taxon>
        <taxon>Tylenchina</taxon>
        <taxon>Tylenchomorpha</taxon>
        <taxon>Tylenchoidea</taxon>
        <taxon>Heteroderidae</taxon>
        <taxon>Heteroderinae</taxon>
        <taxon>Heterodera</taxon>
    </lineage>
</organism>
<gene>
    <name evidence="6" type="ORF">niasHS_005477</name>
</gene>
<feature type="domain" description="BPTI/Kunitz inhibitor" evidence="5">
    <location>
        <begin position="115"/>
        <end position="151"/>
    </location>
</feature>
<proteinExistence type="predicted"/>
<dbReference type="EMBL" id="JBICCN010000142">
    <property type="protein sequence ID" value="KAL3090565.1"/>
    <property type="molecule type" value="Genomic_DNA"/>
</dbReference>
<dbReference type="SMART" id="SM00131">
    <property type="entry name" value="KU"/>
    <property type="match status" value="1"/>
</dbReference>
<comment type="caution">
    <text evidence="6">The sequence shown here is derived from an EMBL/GenBank/DDBJ whole genome shotgun (WGS) entry which is preliminary data.</text>
</comment>
<keyword evidence="2" id="KW-0722">Serine protease inhibitor</keyword>
<dbReference type="PANTHER" id="PTHR10083:SF374">
    <property type="entry name" value="BPTI_KUNITZ INHIBITOR DOMAIN-CONTAINING PROTEIN"/>
    <property type="match status" value="1"/>
</dbReference>
<dbReference type="Gene3D" id="4.10.410.10">
    <property type="entry name" value="Pancreatic trypsin inhibitor Kunitz domain"/>
    <property type="match status" value="1"/>
</dbReference>
<dbReference type="PANTHER" id="PTHR10083">
    <property type="entry name" value="KUNITZ-TYPE PROTEASE INHIBITOR-RELATED"/>
    <property type="match status" value="1"/>
</dbReference>